<accession>A0ABS5EG00</accession>
<evidence type="ECO:0000313" key="1">
    <source>
        <dbReference type="EMBL" id="MBR0649954.1"/>
    </source>
</evidence>
<keyword evidence="2" id="KW-1185">Reference proteome</keyword>
<dbReference type="RefSeq" id="WP_211868317.1">
    <property type="nucleotide sequence ID" value="NZ_JAAEDI010000009.1"/>
</dbReference>
<gene>
    <name evidence="1" type="ORF">GXW78_09790</name>
</gene>
<sequence>MTLTFGVAMLRGGRWELRPPLSPDRLEPGVDMPAPDKARLVAAIIVRVKADLAPNARK</sequence>
<dbReference type="Proteomes" id="UP000698752">
    <property type="component" value="Unassembled WGS sequence"/>
</dbReference>
<protein>
    <recommendedName>
        <fullName evidence="3">Transposase</fullName>
    </recommendedName>
</protein>
<dbReference type="EMBL" id="JAAEDI010000009">
    <property type="protein sequence ID" value="MBR0649954.1"/>
    <property type="molecule type" value="Genomic_DNA"/>
</dbReference>
<evidence type="ECO:0008006" key="3">
    <source>
        <dbReference type="Google" id="ProtNLM"/>
    </source>
</evidence>
<proteinExistence type="predicted"/>
<evidence type="ECO:0000313" key="2">
    <source>
        <dbReference type="Proteomes" id="UP000698752"/>
    </source>
</evidence>
<name>A0ABS5EG00_9PROT</name>
<comment type="caution">
    <text evidence="1">The sequence shown here is derived from an EMBL/GenBank/DDBJ whole genome shotgun (WGS) entry which is preliminary data.</text>
</comment>
<organism evidence="1 2">
    <name type="scientific">Neoroseomonas terrae</name>
    <dbReference type="NCBI Taxonomy" id="424799"/>
    <lineage>
        <taxon>Bacteria</taxon>
        <taxon>Pseudomonadati</taxon>
        <taxon>Pseudomonadota</taxon>
        <taxon>Alphaproteobacteria</taxon>
        <taxon>Acetobacterales</taxon>
        <taxon>Acetobacteraceae</taxon>
        <taxon>Neoroseomonas</taxon>
    </lineage>
</organism>
<reference evidence="2" key="1">
    <citation type="journal article" date="2021" name="Syst. Appl. Microbiol.">
        <title>Roseomonas hellenica sp. nov., isolated from roots of wild-growing Alkanna tinctoria.</title>
        <authorList>
            <person name="Rat A."/>
            <person name="Naranjo H.D."/>
            <person name="Lebbe L."/>
            <person name="Cnockaert M."/>
            <person name="Krigas N."/>
            <person name="Grigoriadou K."/>
            <person name="Maloupa E."/>
            <person name="Willems A."/>
        </authorList>
    </citation>
    <scope>NUCLEOTIDE SEQUENCE [LARGE SCALE GENOMIC DNA]</scope>
    <source>
        <strain evidence="2">LMG 31159</strain>
    </source>
</reference>